<evidence type="ECO:0000256" key="4">
    <source>
        <dbReference type="ARBA" id="ARBA00023242"/>
    </source>
</evidence>
<organism evidence="9 10">
    <name type="scientific">Rhizoclosmatium globosum</name>
    <dbReference type="NCBI Taxonomy" id="329046"/>
    <lineage>
        <taxon>Eukaryota</taxon>
        <taxon>Fungi</taxon>
        <taxon>Fungi incertae sedis</taxon>
        <taxon>Chytridiomycota</taxon>
        <taxon>Chytridiomycota incertae sedis</taxon>
        <taxon>Chytridiomycetes</taxon>
        <taxon>Chytridiales</taxon>
        <taxon>Chytriomycetaceae</taxon>
        <taxon>Rhizoclosmatium</taxon>
    </lineage>
</organism>
<reference evidence="9 10" key="1">
    <citation type="submission" date="2016-07" db="EMBL/GenBank/DDBJ databases">
        <title>Pervasive Adenine N6-methylation of Active Genes in Fungi.</title>
        <authorList>
            <consortium name="DOE Joint Genome Institute"/>
            <person name="Mondo S.J."/>
            <person name="Dannebaum R.O."/>
            <person name="Kuo R.C."/>
            <person name="Labutti K."/>
            <person name="Haridas S."/>
            <person name="Kuo A."/>
            <person name="Salamov A."/>
            <person name="Ahrendt S.R."/>
            <person name="Lipzen A."/>
            <person name="Sullivan W."/>
            <person name="Andreopoulos W.B."/>
            <person name="Clum A."/>
            <person name="Lindquist E."/>
            <person name="Daum C."/>
            <person name="Ramamoorthy G.K."/>
            <person name="Gryganskyi A."/>
            <person name="Culley D."/>
            <person name="Magnuson J.K."/>
            <person name="James T.Y."/>
            <person name="O'Malley M.A."/>
            <person name="Stajich J.E."/>
            <person name="Spatafora J.W."/>
            <person name="Visel A."/>
            <person name="Grigoriev I.V."/>
        </authorList>
    </citation>
    <scope>NUCLEOTIDE SEQUENCE [LARGE SCALE GENOMIC DNA]</scope>
    <source>
        <strain evidence="9 10">JEL800</strain>
    </source>
</reference>
<dbReference type="OrthoDB" id="427368at2759"/>
<feature type="region of interest" description="Disordered" evidence="6">
    <location>
        <begin position="836"/>
        <end position="894"/>
    </location>
</feature>
<feature type="domain" description="WDHD1/CFT4 helical bundle" evidence="8">
    <location>
        <begin position="565"/>
        <end position="661"/>
    </location>
</feature>
<keyword evidence="3" id="KW-0677">Repeat</keyword>
<dbReference type="SUPFAM" id="SSF50978">
    <property type="entry name" value="WD40 repeat-like"/>
    <property type="match status" value="1"/>
</dbReference>
<comment type="caution">
    <text evidence="9">The sequence shown here is derived from an EMBL/GenBank/DDBJ whole genome shotgun (WGS) entry which is preliminary data.</text>
</comment>
<dbReference type="InterPro" id="IPR036322">
    <property type="entry name" value="WD40_repeat_dom_sf"/>
</dbReference>
<dbReference type="GO" id="GO:0003682">
    <property type="term" value="F:chromatin binding"/>
    <property type="evidence" value="ECO:0007669"/>
    <property type="project" value="TreeGrafter"/>
</dbReference>
<dbReference type="EMBL" id="MCGO01000024">
    <property type="protein sequence ID" value="ORY43711.1"/>
    <property type="molecule type" value="Genomic_DNA"/>
</dbReference>
<evidence type="ECO:0000256" key="2">
    <source>
        <dbReference type="ARBA" id="ARBA00022574"/>
    </source>
</evidence>
<feature type="region of interest" description="Disordered" evidence="6">
    <location>
        <begin position="909"/>
        <end position="943"/>
    </location>
</feature>
<comment type="subcellular location">
    <subcellularLocation>
        <location evidence="1">Nucleus</location>
    </subcellularLocation>
</comment>
<evidence type="ECO:0000313" key="10">
    <source>
        <dbReference type="Proteomes" id="UP000193642"/>
    </source>
</evidence>
<protein>
    <submittedName>
        <fullName evidence="9">Uncharacterized protein</fullName>
    </submittedName>
</protein>
<dbReference type="Gene3D" id="2.130.10.10">
    <property type="entry name" value="YVTN repeat-like/Quinoprotein amine dehydrogenase"/>
    <property type="match status" value="1"/>
</dbReference>
<dbReference type="AlphaFoldDB" id="A0A1Y2C9J7"/>
<dbReference type="GO" id="GO:0006261">
    <property type="term" value="P:DNA-templated DNA replication"/>
    <property type="evidence" value="ECO:0007669"/>
    <property type="project" value="TreeGrafter"/>
</dbReference>
<name>A0A1Y2C9J7_9FUNG</name>
<feature type="region of interest" description="Disordered" evidence="6">
    <location>
        <begin position="138"/>
        <end position="157"/>
    </location>
</feature>
<evidence type="ECO:0000256" key="6">
    <source>
        <dbReference type="SAM" id="MobiDB-lite"/>
    </source>
</evidence>
<dbReference type="Pfam" id="PF20946">
    <property type="entry name" value="Ctf4_C"/>
    <property type="match status" value="1"/>
</dbReference>
<evidence type="ECO:0000256" key="5">
    <source>
        <dbReference type="PROSITE-ProRule" id="PRU00221"/>
    </source>
</evidence>
<evidence type="ECO:0000259" key="8">
    <source>
        <dbReference type="Pfam" id="PF20946"/>
    </source>
</evidence>
<feature type="compositionally biased region" description="Basic and acidic residues" evidence="6">
    <location>
        <begin position="145"/>
        <end position="157"/>
    </location>
</feature>
<gene>
    <name evidence="9" type="ORF">BCR33DRAFT_246847</name>
</gene>
<dbReference type="SMART" id="SM00320">
    <property type="entry name" value="WD40"/>
    <property type="match status" value="1"/>
</dbReference>
<dbReference type="PANTHER" id="PTHR19932">
    <property type="entry name" value="WD REPEAT AND HMG-BOX DNA BINDING PROTEIN"/>
    <property type="match status" value="1"/>
</dbReference>
<dbReference type="InterPro" id="IPR022100">
    <property type="entry name" value="WDHD1/CFT4_beta-prop_2nd"/>
</dbReference>
<feature type="compositionally biased region" description="Basic and acidic residues" evidence="6">
    <location>
        <begin position="923"/>
        <end position="943"/>
    </location>
</feature>
<feature type="repeat" description="WD" evidence="5">
    <location>
        <begin position="36"/>
        <end position="68"/>
    </location>
</feature>
<dbReference type="PANTHER" id="PTHR19932:SF10">
    <property type="entry name" value="WD REPEAT AND HMG-BOX DNA-BINDING PROTEIN 1"/>
    <property type="match status" value="1"/>
</dbReference>
<feature type="domain" description="WDHD1/CFT4 second beta-propeller" evidence="7">
    <location>
        <begin position="244"/>
        <end position="554"/>
    </location>
</feature>
<feature type="compositionally biased region" description="Basic and acidic residues" evidence="6">
    <location>
        <begin position="845"/>
        <end position="859"/>
    </location>
</feature>
<evidence type="ECO:0000256" key="3">
    <source>
        <dbReference type="ARBA" id="ARBA00022737"/>
    </source>
</evidence>
<proteinExistence type="predicted"/>
<dbReference type="GO" id="GO:0043596">
    <property type="term" value="C:nuclear replication fork"/>
    <property type="evidence" value="ECO:0007669"/>
    <property type="project" value="TreeGrafter"/>
</dbReference>
<keyword evidence="10" id="KW-1185">Reference proteome</keyword>
<evidence type="ECO:0000313" key="9">
    <source>
        <dbReference type="EMBL" id="ORY43711.1"/>
    </source>
</evidence>
<dbReference type="PROSITE" id="PS50294">
    <property type="entry name" value="WD_REPEATS_REGION"/>
    <property type="match status" value="1"/>
</dbReference>
<keyword evidence="2 5" id="KW-0853">WD repeat</keyword>
<dbReference type="InterPro" id="IPR015943">
    <property type="entry name" value="WD40/YVTN_repeat-like_dom_sf"/>
</dbReference>
<dbReference type="PROSITE" id="PS50082">
    <property type="entry name" value="WD_REPEATS_2"/>
    <property type="match status" value="1"/>
</dbReference>
<evidence type="ECO:0000259" key="7">
    <source>
        <dbReference type="Pfam" id="PF12341"/>
    </source>
</evidence>
<evidence type="ECO:0000256" key="1">
    <source>
        <dbReference type="ARBA" id="ARBA00004123"/>
    </source>
</evidence>
<keyword evidence="4" id="KW-0539">Nucleus</keyword>
<dbReference type="InterPro" id="IPR001680">
    <property type="entry name" value="WD40_rpt"/>
</dbReference>
<dbReference type="InterPro" id="IPR048591">
    <property type="entry name" value="WDHD1/CFT4_hel"/>
</dbReference>
<dbReference type="Pfam" id="PF12341">
    <property type="entry name" value="Mcl1_mid"/>
    <property type="match status" value="1"/>
</dbReference>
<dbReference type="GO" id="GO:0006281">
    <property type="term" value="P:DNA repair"/>
    <property type="evidence" value="ECO:0007669"/>
    <property type="project" value="TreeGrafter"/>
</dbReference>
<dbReference type="STRING" id="329046.A0A1Y2C9J7"/>
<dbReference type="GO" id="GO:0000278">
    <property type="term" value="P:mitotic cell cycle"/>
    <property type="evidence" value="ECO:0007669"/>
    <property type="project" value="TreeGrafter"/>
</dbReference>
<accession>A0A1Y2C9J7</accession>
<dbReference type="Proteomes" id="UP000193642">
    <property type="component" value="Unassembled WGS sequence"/>
</dbReference>
<sequence>MGRISWHPSGKYLAIPGIHKDINILDTKTWTSYKSLTGHSKLVTAVKYSHDGSILASTDQAGKMYFWNGNGKEKMPYNTIKNPSIVTDFCWHPTKNDICLAIDTCEMEYLQDVAPPAAAEANPPTKASEKSRDLDIDFDSLTDYPSKDSSKKLSSKSKMDLDDFPFDDDVDEFNAAGGDDDFVVDDDGMGYADPIESFGDAKRYYSKQVKGSLSSSMAAKSSGFGMLMATAAGAASSGVGIQDCFQPGATSMKGNKRYLAFNLLGTIHVTTQSSQTVIHISHHDKSHRDYSFQDHHSYTMASLTSRGAVFASDPASPIHADSTSPVSLTHSIVEFKPFENWGTSAGGPNGGWQIPFNPTENVKAVCMTSRTIVVATDLRYLRFISYGGVQTDIWCLEGPVVALSAASNVVGGGGSDGAEFVAVLYHEAGTFHGDQCLGYMLLSIGASGVVKGVRKGRVPVSPGSTVVWCGFSDSNMFATYDSSGVMRLLSPYDDFGCSWRPVFDGRIAREGKQLWYWPIGVTETQLMCVICKSGDKQPFPPKSIISDIDLKVPVLNGEGLSSVEEESLLRQRLMATHQLARAHATGEPISKEREMKVKLFGDIDRSVIKQILAACKQEKTQKVLELTHQLTSVKAIDGAMKCAVSYKLSGVANKINQIKEAFIKKEEEAAMKMRQVRAIAHPAVPPVAVKTEAVVVAPAAEPAKKHVPVDTPRPAASIPDEPEADAVQAESSMDTFSNAFEDDPVPEVPASAGKRKGIFGAVKLEPGLKAPPVFGGGAAKKAKNAANSGVDEVAPVARVKNPFAANTAPTASASVKAASKTGTVGGLFQDLKESNDSKAVATTKSTKEEQPASKVKKQESLLGFFKKGPIKAPSASTETSPVKTEAPAQPDEDEMQLDAALDMLKAATGDEVKENESQIPIRTWEEKGKARAEGGELERQSSF</sequence>